<evidence type="ECO:0000313" key="4">
    <source>
        <dbReference type="Proteomes" id="UP000005809"/>
    </source>
</evidence>
<proteinExistence type="inferred from homology"/>
<evidence type="ECO:0000256" key="2">
    <source>
        <dbReference type="RuleBase" id="RU362097"/>
    </source>
</evidence>
<protein>
    <submittedName>
        <fullName evidence="3">NodT family efflux transporter, outer membrane factor (OMF) lipoprotein</fullName>
    </submittedName>
</protein>
<dbReference type="AlphaFoldDB" id="K1HEW5"/>
<gene>
    <name evidence="3" type="ORF">FPOG_01963</name>
</gene>
<dbReference type="NCBIfam" id="TIGR01845">
    <property type="entry name" value="outer_NodT"/>
    <property type="match status" value="1"/>
</dbReference>
<evidence type="ECO:0000313" key="3">
    <source>
        <dbReference type="EMBL" id="EKA93903.1"/>
    </source>
</evidence>
<evidence type="ECO:0000256" key="1">
    <source>
        <dbReference type="ARBA" id="ARBA00007613"/>
    </source>
</evidence>
<dbReference type="Gene3D" id="1.20.1600.10">
    <property type="entry name" value="Outer membrane efflux proteins (OEP)"/>
    <property type="match status" value="1"/>
</dbReference>
<organism evidence="3 4">
    <name type="scientific">Fusobacterium periodonticum D10</name>
    <dbReference type="NCBI Taxonomy" id="620833"/>
    <lineage>
        <taxon>Bacteria</taxon>
        <taxon>Fusobacteriati</taxon>
        <taxon>Fusobacteriota</taxon>
        <taxon>Fusobacteriia</taxon>
        <taxon>Fusobacteriales</taxon>
        <taxon>Fusobacteriaceae</taxon>
        <taxon>Fusobacterium</taxon>
    </lineage>
</organism>
<accession>K1HEW5</accession>
<dbReference type="Gene3D" id="2.20.200.10">
    <property type="entry name" value="Outer membrane efflux proteins (OEP)"/>
    <property type="match status" value="1"/>
</dbReference>
<dbReference type="PANTHER" id="PTHR30203:SF32">
    <property type="entry name" value="CATION EFFLUX SYSTEM PROTEIN CUSC"/>
    <property type="match status" value="1"/>
</dbReference>
<dbReference type="NCBIfam" id="NF047721">
    <property type="entry name" value="ToxDrgExpTdeA"/>
    <property type="match status" value="1"/>
</dbReference>
<comment type="caution">
    <text evidence="3">The sequence shown here is derived from an EMBL/GenBank/DDBJ whole genome shotgun (WGS) entry which is preliminary data.</text>
</comment>
<reference evidence="3 4" key="1">
    <citation type="submission" date="2012-05" db="EMBL/GenBank/DDBJ databases">
        <title>The Genome Sequence of Fusobacterium periodontium Oral Taxon 201 Strain D10.</title>
        <authorList>
            <consortium name="The Broad Institute Genome Sequencing Platform"/>
            <consortium name="The Broad Institute Genome Sequencing Center for Infectious Disease"/>
            <person name="Earl A."/>
            <person name="Ward D."/>
            <person name="Feldgarden M."/>
            <person name="Gevers D."/>
            <person name="Strauss J."/>
            <person name="Sibley C."/>
            <person name="White A."/>
            <person name="Ambrose C.E."/>
            <person name="Allen-Vercoe E."/>
            <person name="Walker B."/>
            <person name="Young S.K."/>
            <person name="Zeng Q."/>
            <person name="Gargeya S."/>
            <person name="Fitzgerald M."/>
            <person name="Haas B."/>
            <person name="Abouelleil A."/>
            <person name="Alvarado L."/>
            <person name="Arachchi H.M."/>
            <person name="Berlin A.M."/>
            <person name="Chapman S.B."/>
            <person name="Goldberg J."/>
            <person name="Griggs A."/>
            <person name="Gujja S."/>
            <person name="Hansen M."/>
            <person name="Howarth C."/>
            <person name="Imamovic A."/>
            <person name="Larimer J."/>
            <person name="McCowan C."/>
            <person name="Montmayeur A."/>
            <person name="Murphy C."/>
            <person name="Neiman D."/>
            <person name="Pearson M."/>
            <person name="Priest M."/>
            <person name="Roberts A."/>
            <person name="Saif S."/>
            <person name="Shea T."/>
            <person name="Sisk P."/>
            <person name="Sykes S."/>
            <person name="Wortman J."/>
            <person name="Nusbaum C."/>
            <person name="Birren B."/>
        </authorList>
    </citation>
    <scope>NUCLEOTIDE SEQUENCE [LARGE SCALE GENOMIC DNA]</scope>
    <source>
        <strain evidence="3 4">D10</strain>
    </source>
</reference>
<keyword evidence="2" id="KW-0472">Membrane</keyword>
<keyword evidence="2" id="KW-0732">Signal</keyword>
<name>K1HEW5_9FUSO</name>
<dbReference type="PANTHER" id="PTHR30203">
    <property type="entry name" value="OUTER MEMBRANE CATION EFFLUX PROTEIN"/>
    <property type="match status" value="1"/>
</dbReference>
<dbReference type="InterPro" id="IPR003423">
    <property type="entry name" value="OMP_efflux"/>
</dbReference>
<feature type="signal peptide" evidence="2">
    <location>
        <begin position="1"/>
        <end position="19"/>
    </location>
</feature>
<dbReference type="GO" id="GO:0015562">
    <property type="term" value="F:efflux transmembrane transporter activity"/>
    <property type="evidence" value="ECO:0007669"/>
    <property type="project" value="InterPro"/>
</dbReference>
<keyword evidence="2" id="KW-0812">Transmembrane</keyword>
<dbReference type="RefSeq" id="WP_005966755.1">
    <property type="nucleotide sequence ID" value="NZ_JH815364.1"/>
</dbReference>
<keyword evidence="2 3" id="KW-0449">Lipoprotein</keyword>
<dbReference type="Pfam" id="PF02321">
    <property type="entry name" value="OEP"/>
    <property type="match status" value="2"/>
</dbReference>
<dbReference type="GO" id="GO:0005886">
    <property type="term" value="C:plasma membrane"/>
    <property type="evidence" value="ECO:0007669"/>
    <property type="project" value="UniProtKB-SubCell"/>
</dbReference>
<sequence>MKKIIVCIALLSTVACSNANINNSYKQSTEDFKVYQEISSNYKVDKEWWKEYNNSELNNIMNIALKNNSDLKKAAINVNKALYQANILGANLVPSFSSSLGSSASKNLKTGGNSTIKHSGSISLSYELDLWKKLSNSKNAQEWEHKATIEDLEAVRLSLVNNVVDTYFNIVYLNNAISIINDKIAQYEKINTIVKNKYQYGVNSELEYLQSEQSLINLKNTLLIYQNDKVEQEQTLRDLLNLKPEENIEIKSKDLLSFRNIRVNLDVPISVIANRPDVKAYEYRLSKAFKDVKATEAKLYPSVSIQTSLSSSGNKVDNALSVPVGLASINISLPFLNWNTLKWNIKTDEASYESARIDFEKSIVKSLNEIDTYYKSYQKAVSSYSLQEKNLKTQKEITGHYKNRYNNGNVEFKSWLEALINEKDSELNVLKAKFEIIQAENKVYQAMGGKAK</sequence>
<comment type="similarity">
    <text evidence="1 2">Belongs to the outer membrane factor (OMF) (TC 1.B.17) family.</text>
</comment>
<dbReference type="InterPro" id="IPR010131">
    <property type="entry name" value="MdtP/NodT-like"/>
</dbReference>
<comment type="subcellular location">
    <subcellularLocation>
        <location evidence="2">Cell membrane</location>
        <topology evidence="2">Lipid-anchor</topology>
    </subcellularLocation>
</comment>
<dbReference type="Proteomes" id="UP000005809">
    <property type="component" value="Unassembled WGS sequence"/>
</dbReference>
<dbReference type="PATRIC" id="fig|620833.3.peg.888"/>
<keyword evidence="2" id="KW-1134">Transmembrane beta strand</keyword>
<dbReference type="PROSITE" id="PS51257">
    <property type="entry name" value="PROKAR_LIPOPROTEIN"/>
    <property type="match status" value="1"/>
</dbReference>
<dbReference type="EMBL" id="ACIF01000154">
    <property type="protein sequence ID" value="EKA93903.1"/>
    <property type="molecule type" value="Genomic_DNA"/>
</dbReference>
<dbReference type="SUPFAM" id="SSF56954">
    <property type="entry name" value="Outer membrane efflux proteins (OEP)"/>
    <property type="match status" value="1"/>
</dbReference>
<feature type="chain" id="PRO_5001440560" evidence="2">
    <location>
        <begin position="20"/>
        <end position="452"/>
    </location>
</feature>
<keyword evidence="2" id="KW-0564">Palmitate</keyword>
<dbReference type="HOGENOM" id="CLU_012817_13_1_0"/>